<dbReference type="GO" id="GO:0016787">
    <property type="term" value="F:hydrolase activity"/>
    <property type="evidence" value="ECO:0007669"/>
    <property type="project" value="UniProtKB-KW"/>
</dbReference>
<reference evidence="13" key="2">
    <citation type="journal article" date="2008" name="Genome Biol.">
        <title>Improved genome assembly and evidence-based global gene model set for the chordate Ciona intestinalis: new insight into intron and operon populations.</title>
        <authorList>
            <person name="Satou Y."/>
            <person name="Mineta K."/>
            <person name="Ogasawara M."/>
            <person name="Sasakura Y."/>
            <person name="Shoguchi E."/>
            <person name="Ueno K."/>
            <person name="Yamada L."/>
            <person name="Matsumoto J."/>
            <person name="Wasserscheid J."/>
            <person name="Dewar K."/>
            <person name="Wiley G.B."/>
            <person name="Macmil S.L."/>
            <person name="Roe B.A."/>
            <person name="Zeller R.W."/>
            <person name="Hastings K.E."/>
            <person name="Lemaire P."/>
            <person name="Lindquist E."/>
            <person name="Endo T."/>
            <person name="Hotta K."/>
            <person name="Inaba K."/>
        </authorList>
    </citation>
    <scope>NUCLEOTIDE SEQUENCE [LARGE SCALE GENOMIC DNA]</scope>
    <source>
        <strain evidence="13">wild type</strain>
    </source>
</reference>
<dbReference type="CDD" id="cd18787">
    <property type="entry name" value="SF2_C_DEAD"/>
    <property type="match status" value="1"/>
</dbReference>
<dbReference type="GO" id="GO:0005524">
    <property type="term" value="F:ATP binding"/>
    <property type="evidence" value="ECO:0007669"/>
    <property type="project" value="UniProtKB-UniRule"/>
</dbReference>
<feature type="domain" description="DEAD-box RNA helicase Q" evidence="12">
    <location>
        <begin position="163"/>
        <end position="191"/>
    </location>
</feature>
<dbReference type="PROSITE" id="PS00039">
    <property type="entry name" value="DEAD_ATP_HELICASE"/>
    <property type="match status" value="1"/>
</dbReference>
<evidence type="ECO:0000256" key="1">
    <source>
        <dbReference type="ARBA" id="ARBA00022741"/>
    </source>
</evidence>
<evidence type="ECO:0000256" key="5">
    <source>
        <dbReference type="ARBA" id="ARBA00022884"/>
    </source>
</evidence>
<keyword evidence="5 8" id="KW-0694">RNA-binding</keyword>
<dbReference type="HOGENOM" id="CLU_003041_13_1_1"/>
<keyword evidence="14" id="KW-1185">Reference proteome</keyword>
<dbReference type="GO" id="GO:0003723">
    <property type="term" value="F:RNA binding"/>
    <property type="evidence" value="ECO:0007669"/>
    <property type="project" value="UniProtKB-UniRule"/>
</dbReference>
<evidence type="ECO:0000313" key="13">
    <source>
        <dbReference type="Ensembl" id="ENSCINP00000007520.3"/>
    </source>
</evidence>
<dbReference type="Pfam" id="PF00271">
    <property type="entry name" value="Helicase_C"/>
    <property type="match status" value="1"/>
</dbReference>
<dbReference type="CDD" id="cd17946">
    <property type="entry name" value="DEADc_DDX24"/>
    <property type="match status" value="1"/>
</dbReference>
<name>F7AXN3_CIOIN</name>
<evidence type="ECO:0000256" key="8">
    <source>
        <dbReference type="RuleBase" id="RU365068"/>
    </source>
</evidence>
<dbReference type="PROSITE" id="PS51194">
    <property type="entry name" value="HELICASE_CTER"/>
    <property type="match status" value="1"/>
</dbReference>
<feature type="domain" description="Helicase ATP-binding" evidence="10">
    <location>
        <begin position="195"/>
        <end position="413"/>
    </location>
</feature>
<dbReference type="FunCoup" id="F7AXN3">
    <property type="interactions" value="421"/>
</dbReference>
<dbReference type="Ensembl" id="ENSCINT00000007520.3">
    <property type="protein sequence ID" value="ENSCINP00000007520.3"/>
    <property type="gene ID" value="ENSCING00000003655.3"/>
</dbReference>
<dbReference type="STRING" id="7719.ENSCINP00000007520"/>
<dbReference type="Proteomes" id="UP000008144">
    <property type="component" value="Chromosome 4"/>
</dbReference>
<dbReference type="SUPFAM" id="SSF52540">
    <property type="entry name" value="P-loop containing nucleoside triphosphate hydrolases"/>
    <property type="match status" value="1"/>
</dbReference>
<keyword evidence="1 7" id="KW-0547">Nucleotide-binding</keyword>
<keyword evidence="3 7" id="KW-0347">Helicase</keyword>
<evidence type="ECO:0000256" key="3">
    <source>
        <dbReference type="ARBA" id="ARBA00022806"/>
    </source>
</evidence>
<reference evidence="14" key="1">
    <citation type="journal article" date="2002" name="Science">
        <title>The draft genome of Ciona intestinalis: insights into chordate and vertebrate origins.</title>
        <authorList>
            <person name="Dehal P."/>
            <person name="Satou Y."/>
            <person name="Campbell R.K."/>
            <person name="Chapman J."/>
            <person name="Degnan B."/>
            <person name="De Tomaso A."/>
            <person name="Davidson B."/>
            <person name="Di Gregorio A."/>
            <person name="Gelpke M."/>
            <person name="Goodstein D.M."/>
            <person name="Harafuji N."/>
            <person name="Hastings K.E."/>
            <person name="Ho I."/>
            <person name="Hotta K."/>
            <person name="Huang W."/>
            <person name="Kawashima T."/>
            <person name="Lemaire P."/>
            <person name="Martinez D."/>
            <person name="Meinertzhagen I.A."/>
            <person name="Necula S."/>
            <person name="Nonaka M."/>
            <person name="Putnam N."/>
            <person name="Rash S."/>
            <person name="Saiga H."/>
            <person name="Satake M."/>
            <person name="Terry A."/>
            <person name="Yamada L."/>
            <person name="Wang H.G."/>
            <person name="Awazu S."/>
            <person name="Azumi K."/>
            <person name="Boore J."/>
            <person name="Branno M."/>
            <person name="Chin-Bow S."/>
            <person name="DeSantis R."/>
            <person name="Doyle S."/>
            <person name="Francino P."/>
            <person name="Keys D.N."/>
            <person name="Haga S."/>
            <person name="Hayashi H."/>
            <person name="Hino K."/>
            <person name="Imai K.S."/>
            <person name="Inaba K."/>
            <person name="Kano S."/>
            <person name="Kobayashi K."/>
            <person name="Kobayashi M."/>
            <person name="Lee B.I."/>
            <person name="Makabe K.W."/>
            <person name="Manohar C."/>
            <person name="Matassi G."/>
            <person name="Medina M."/>
            <person name="Mochizuki Y."/>
            <person name="Mount S."/>
            <person name="Morishita T."/>
            <person name="Miura S."/>
            <person name="Nakayama A."/>
            <person name="Nishizaka S."/>
            <person name="Nomoto H."/>
            <person name="Ohta F."/>
            <person name="Oishi K."/>
            <person name="Rigoutsos I."/>
            <person name="Sano M."/>
            <person name="Sasaki A."/>
            <person name="Sasakura Y."/>
            <person name="Shoguchi E."/>
            <person name="Shin-i T."/>
            <person name="Spagnuolo A."/>
            <person name="Stainier D."/>
            <person name="Suzuki M.M."/>
            <person name="Tassy O."/>
            <person name="Takatori N."/>
            <person name="Tokuoka M."/>
            <person name="Yagi K."/>
            <person name="Yoshizaki F."/>
            <person name="Wada S."/>
            <person name="Zhang C."/>
            <person name="Hyatt P.D."/>
            <person name="Larimer F."/>
            <person name="Detter C."/>
            <person name="Doggett N."/>
            <person name="Glavina T."/>
            <person name="Hawkins T."/>
            <person name="Richardson P."/>
            <person name="Lucas S."/>
            <person name="Kohara Y."/>
            <person name="Levine M."/>
            <person name="Satoh N."/>
            <person name="Rokhsar D.S."/>
        </authorList>
    </citation>
    <scope>NUCLEOTIDE SEQUENCE [LARGE SCALE GENOMIC DNA]</scope>
</reference>
<dbReference type="InParanoid" id="F7AXN3"/>
<dbReference type="InterPro" id="IPR011545">
    <property type="entry name" value="DEAD/DEAH_box_helicase_dom"/>
</dbReference>
<evidence type="ECO:0000256" key="9">
    <source>
        <dbReference type="SAM" id="MobiDB-lite"/>
    </source>
</evidence>
<organism evidence="13 14">
    <name type="scientific">Ciona intestinalis</name>
    <name type="common">Transparent sea squirt</name>
    <name type="synonym">Ascidia intestinalis</name>
    <dbReference type="NCBI Taxonomy" id="7719"/>
    <lineage>
        <taxon>Eukaryota</taxon>
        <taxon>Metazoa</taxon>
        <taxon>Chordata</taxon>
        <taxon>Tunicata</taxon>
        <taxon>Ascidiacea</taxon>
        <taxon>Phlebobranchia</taxon>
        <taxon>Cionidae</taxon>
        <taxon>Ciona</taxon>
    </lineage>
</organism>
<dbReference type="EC" id="3.6.4.13" evidence="8"/>
<dbReference type="OMA" id="QMIQKAR"/>
<dbReference type="InterPro" id="IPR027417">
    <property type="entry name" value="P-loop_NTPase"/>
</dbReference>
<dbReference type="InterPro" id="IPR014014">
    <property type="entry name" value="RNA_helicase_DEAD_Q_motif"/>
</dbReference>
<dbReference type="InterPro" id="IPR000629">
    <property type="entry name" value="RNA-helicase_DEAD-box_CS"/>
</dbReference>
<comment type="catalytic activity">
    <reaction evidence="8">
        <text>ATP + H2O = ADP + phosphate + H(+)</text>
        <dbReference type="Rhea" id="RHEA:13065"/>
        <dbReference type="ChEBI" id="CHEBI:15377"/>
        <dbReference type="ChEBI" id="CHEBI:15378"/>
        <dbReference type="ChEBI" id="CHEBI:30616"/>
        <dbReference type="ChEBI" id="CHEBI:43474"/>
        <dbReference type="ChEBI" id="CHEBI:456216"/>
        <dbReference type="EC" id="3.6.4.13"/>
    </reaction>
</comment>
<evidence type="ECO:0000256" key="7">
    <source>
        <dbReference type="RuleBase" id="RU000492"/>
    </source>
</evidence>
<evidence type="ECO:0000313" key="14">
    <source>
        <dbReference type="Proteomes" id="UP000008144"/>
    </source>
</evidence>
<feature type="compositionally biased region" description="Basic residues" evidence="9">
    <location>
        <begin position="120"/>
        <end position="138"/>
    </location>
</feature>
<keyword evidence="2 7" id="KW-0378">Hydrolase</keyword>
<protein>
    <recommendedName>
        <fullName evidence="8">ATP-dependent RNA helicase</fullName>
        <ecNumber evidence="8">3.6.4.13</ecNumber>
    </recommendedName>
</protein>
<evidence type="ECO:0000256" key="6">
    <source>
        <dbReference type="PROSITE-ProRule" id="PRU00552"/>
    </source>
</evidence>
<comment type="similarity">
    <text evidence="7">Belongs to the DEAD box helicase family.</text>
</comment>
<dbReference type="AlphaFoldDB" id="F7AXN3"/>
<dbReference type="Pfam" id="PF00270">
    <property type="entry name" value="DEAD"/>
    <property type="match status" value="1"/>
</dbReference>
<dbReference type="InterPro" id="IPR001650">
    <property type="entry name" value="Helicase_C-like"/>
</dbReference>
<dbReference type="PANTHER" id="PTHR24031">
    <property type="entry name" value="RNA HELICASE"/>
    <property type="match status" value="1"/>
</dbReference>
<comment type="function">
    <text evidence="8">RNA helicase.</text>
</comment>
<reference evidence="13" key="3">
    <citation type="submission" date="2025-08" db="UniProtKB">
        <authorList>
            <consortium name="Ensembl"/>
        </authorList>
    </citation>
    <scope>IDENTIFICATION</scope>
</reference>
<dbReference type="GO" id="GO:0005730">
    <property type="term" value="C:nucleolus"/>
    <property type="evidence" value="ECO:0000318"/>
    <property type="project" value="GO_Central"/>
</dbReference>
<dbReference type="EMBL" id="EAAA01001979">
    <property type="status" value="NOT_ANNOTATED_CDS"/>
    <property type="molecule type" value="Genomic_DNA"/>
</dbReference>
<dbReference type="Gene3D" id="3.40.50.300">
    <property type="entry name" value="P-loop containing nucleotide triphosphate hydrolases"/>
    <property type="match status" value="2"/>
</dbReference>
<dbReference type="PROSITE" id="PS51192">
    <property type="entry name" value="HELICASE_ATP_BIND_1"/>
    <property type="match status" value="1"/>
</dbReference>
<dbReference type="InterPro" id="IPR014001">
    <property type="entry name" value="Helicase_ATP-bd"/>
</dbReference>
<evidence type="ECO:0000256" key="2">
    <source>
        <dbReference type="ARBA" id="ARBA00022801"/>
    </source>
</evidence>
<dbReference type="PROSITE" id="PS51195">
    <property type="entry name" value="Q_MOTIF"/>
    <property type="match status" value="1"/>
</dbReference>
<dbReference type="GO" id="GO:0003724">
    <property type="term" value="F:RNA helicase activity"/>
    <property type="evidence" value="ECO:0007669"/>
    <property type="project" value="UniProtKB-EC"/>
</dbReference>
<dbReference type="SMART" id="SM00487">
    <property type="entry name" value="DEXDc"/>
    <property type="match status" value="1"/>
</dbReference>
<sequence>MSSTTAVHALTERKPWKAIPVKVGKSAPKFNDLIEFEELSEYDLVGAFDNEPIKPITNLPKKKKNLRKQERLNKLKSLKEPEKVVVDKTTTELPENTTDQNNKDVIEKITTVNNNENNVKAKKRKNKTKPNKKSKKAKLNSGTQIEETNEEENEDILSTVDMSAWQNLYVPETVLKALAELRFTKPMPIQEQCIPVAIRDKRDILGAAETGSGKTLAFGIPLLHHLMEDRDDEHMSDFEDAEPVSKEEIEETQPTKALPALVLTPTRELAIQVKKHLTQVAKHTKLWSTVVVGGMAQQKQIRLLNKEPDIVIATPGRLWELLESGHPYLSTIHKLRYLVIDEADRMLEHGHFEELNKLLEVINLKKSKTVISVSLNLYITIYTQKRQTFIFSATLTTVHFTPNRPNFPTQASSNTKDTKLSKLMKKIGVRNKPFVADLTTKKLTAEKLSEAKIICQPKEKDFYLYYFIKSHPGRTLIFTNSIDCIFHLSGVLDALGCNPLHIHAKMQQRQRLKHLDRFQENPNAIMIASDVAARGLDIPGVKYVIHYQVPRTMETYIHRSGRSARSGEDGLSLLFVSSDEMSFYKRICRSLDKEDGLPLFLINDSYMAAIRKMVTLAREVDSLSHREKKVRLHNDWFSKAAAAMDMDIDDDMLLSTDNRSDKTQLLKSKRQQLSALLKRPIFPKGFSGMDF</sequence>
<accession>F7AXN3</accession>
<dbReference type="GeneTree" id="ENSGT00550000074847"/>
<evidence type="ECO:0000259" key="12">
    <source>
        <dbReference type="PROSITE" id="PS51195"/>
    </source>
</evidence>
<feature type="domain" description="Helicase C-terminal" evidence="11">
    <location>
        <begin position="460"/>
        <end position="614"/>
    </location>
</feature>
<dbReference type="SMART" id="SM00490">
    <property type="entry name" value="HELICc"/>
    <property type="match status" value="1"/>
</dbReference>
<evidence type="ECO:0000259" key="10">
    <source>
        <dbReference type="PROSITE" id="PS51192"/>
    </source>
</evidence>
<evidence type="ECO:0000256" key="4">
    <source>
        <dbReference type="ARBA" id="ARBA00022840"/>
    </source>
</evidence>
<reference evidence="13" key="4">
    <citation type="submission" date="2025-09" db="UniProtKB">
        <authorList>
            <consortium name="Ensembl"/>
        </authorList>
    </citation>
    <scope>IDENTIFICATION</scope>
</reference>
<evidence type="ECO:0000259" key="11">
    <source>
        <dbReference type="PROSITE" id="PS51194"/>
    </source>
</evidence>
<feature type="region of interest" description="Disordered" evidence="9">
    <location>
        <begin position="115"/>
        <end position="152"/>
    </location>
</feature>
<keyword evidence="4 7" id="KW-0067">ATP-binding</keyword>
<comment type="domain">
    <text evidence="8">The Q motif is unique to and characteristic of the DEAD box family of RNA helicases and controls ATP binding and hydrolysis.</text>
</comment>
<feature type="short sequence motif" description="Q motif" evidence="6">
    <location>
        <begin position="163"/>
        <end position="191"/>
    </location>
</feature>
<proteinExistence type="inferred from homology"/>